<reference evidence="2 3" key="1">
    <citation type="submission" date="2015-07" db="EMBL/GenBank/DDBJ databases">
        <title>Isolation and Genomic Characterization of a Novel Halophilic Metal-Reducing Deltaproteobacterium from the Deep Subsurface.</title>
        <authorList>
            <person name="Badalamenti J.P."/>
            <person name="Summers Z.M."/>
            <person name="Gralnick J.A."/>
            <person name="Bond D.R."/>
        </authorList>
    </citation>
    <scope>NUCLEOTIDE SEQUENCE [LARGE SCALE GENOMIC DNA]</scope>
    <source>
        <strain evidence="2 3">WTL</strain>
    </source>
</reference>
<evidence type="ECO:0000313" key="2">
    <source>
        <dbReference type="EMBL" id="ALC15353.1"/>
    </source>
</evidence>
<dbReference type="STRING" id="1603606.DSOUD_0564"/>
<dbReference type="RefSeq" id="WP_053549566.1">
    <property type="nucleotide sequence ID" value="NZ_CP010802.1"/>
</dbReference>
<name>A0A0M3QF28_9BACT</name>
<keyword evidence="1" id="KW-0732">Signal</keyword>
<sequence length="338" mass="36373">MPTARLLWALLIAFVLLPPPGAADAELLAPFSLSNQSPLIQIFGLPGAAESTVLAPGKTAAALRLFLASNNTGSSDNSESLLFDGETSRLTLEVRHGIGNDFEVGVEIPWVMHRKGFLDRFIVDWHDTFNLPQGGRDERPVDRLAYRYSRDGVELVNVDESTEGFGDLRLTAAWQLSRREEPSGARSALALHSSLKLPTGDSDRLLGSGSTDLALWLSAENSWRASLGRGSLYGAAGMMLLSDGRVLPGQQRNLAGFATLGSGWAPWERLALKVQLDGHTPFYGGSDLDELASPTAQLTLGGTLGLWPEGWLDLGVGEDLAVRTSPDVVFHLALRTAF</sequence>
<dbReference type="EMBL" id="CP010802">
    <property type="protein sequence ID" value="ALC15353.1"/>
    <property type="molecule type" value="Genomic_DNA"/>
</dbReference>
<dbReference type="PATRIC" id="fig|1603606.3.peg.614"/>
<dbReference type="InterPro" id="IPR021523">
    <property type="entry name" value="DUF3187"/>
</dbReference>
<feature type="chain" id="PRO_5005787632" description="DUF3187 family protein" evidence="1">
    <location>
        <begin position="26"/>
        <end position="338"/>
    </location>
</feature>
<accession>A0A0M3QF28</accession>
<dbReference type="KEGG" id="des:DSOUD_0564"/>
<dbReference type="Pfam" id="PF11383">
    <property type="entry name" value="DUF3187"/>
    <property type="match status" value="1"/>
</dbReference>
<evidence type="ECO:0000256" key="1">
    <source>
        <dbReference type="SAM" id="SignalP"/>
    </source>
</evidence>
<dbReference type="OrthoDB" id="5418846at2"/>
<dbReference type="Proteomes" id="UP000057158">
    <property type="component" value="Chromosome"/>
</dbReference>
<evidence type="ECO:0000313" key="3">
    <source>
        <dbReference type="Proteomes" id="UP000057158"/>
    </source>
</evidence>
<feature type="signal peptide" evidence="1">
    <location>
        <begin position="1"/>
        <end position="25"/>
    </location>
</feature>
<proteinExistence type="predicted"/>
<protein>
    <recommendedName>
        <fullName evidence="4">DUF3187 family protein</fullName>
    </recommendedName>
</protein>
<keyword evidence="3" id="KW-1185">Reference proteome</keyword>
<evidence type="ECO:0008006" key="4">
    <source>
        <dbReference type="Google" id="ProtNLM"/>
    </source>
</evidence>
<gene>
    <name evidence="2" type="ORF">DSOUD_0564</name>
</gene>
<dbReference type="AlphaFoldDB" id="A0A0M3QF28"/>
<organism evidence="2 3">
    <name type="scientific">Desulfuromonas soudanensis</name>
    <dbReference type="NCBI Taxonomy" id="1603606"/>
    <lineage>
        <taxon>Bacteria</taxon>
        <taxon>Pseudomonadati</taxon>
        <taxon>Thermodesulfobacteriota</taxon>
        <taxon>Desulfuromonadia</taxon>
        <taxon>Desulfuromonadales</taxon>
        <taxon>Desulfuromonadaceae</taxon>
        <taxon>Desulfuromonas</taxon>
    </lineage>
</organism>